<evidence type="ECO:0000313" key="2">
    <source>
        <dbReference type="Proteomes" id="UP000323000"/>
    </source>
</evidence>
<evidence type="ECO:0000313" key="1">
    <source>
        <dbReference type="EMBL" id="TXG59681.1"/>
    </source>
</evidence>
<sequence>MDWCESNWVGQQQQLFFFINIQQAAAAMLRALSTRRGSHGYERLVDDPSVGLLEGKLNRATSVPASRMFGSSKKLTPTPEFIIKPIKDNSQAVKTTTTTVKKANKIHPFFSLFDGRRKKKTSKPEFARYLEYVKEGGIWDVKSNMPVMHYK</sequence>
<dbReference type="OrthoDB" id="1097853at2759"/>
<protein>
    <submittedName>
        <fullName evidence="1">Uncharacterized protein</fullName>
    </submittedName>
</protein>
<gene>
    <name evidence="1" type="ORF">EZV62_014254</name>
</gene>
<reference evidence="2" key="1">
    <citation type="journal article" date="2019" name="Gigascience">
        <title>De novo genome assembly of the endangered Acer yangbiense, a plant species with extremely small populations endemic to Yunnan Province, China.</title>
        <authorList>
            <person name="Yang J."/>
            <person name="Wariss H.M."/>
            <person name="Tao L."/>
            <person name="Zhang R."/>
            <person name="Yun Q."/>
            <person name="Hollingsworth P."/>
            <person name="Dao Z."/>
            <person name="Luo G."/>
            <person name="Guo H."/>
            <person name="Ma Y."/>
            <person name="Sun W."/>
        </authorList>
    </citation>
    <scope>NUCLEOTIDE SEQUENCE [LARGE SCALE GENOMIC DNA]</scope>
    <source>
        <strain evidence="2">cv. Malutang</strain>
    </source>
</reference>
<dbReference type="PANTHER" id="PTHR35291">
    <property type="entry name" value="PROTEIN SHROOM-LIKE"/>
    <property type="match status" value="1"/>
</dbReference>
<proteinExistence type="predicted"/>
<dbReference type="AlphaFoldDB" id="A0A5C7HRJ5"/>
<comment type="caution">
    <text evidence="1">The sequence shown here is derived from an EMBL/GenBank/DDBJ whole genome shotgun (WGS) entry which is preliminary data.</text>
</comment>
<organism evidence="1 2">
    <name type="scientific">Acer yangbiense</name>
    <dbReference type="NCBI Taxonomy" id="1000413"/>
    <lineage>
        <taxon>Eukaryota</taxon>
        <taxon>Viridiplantae</taxon>
        <taxon>Streptophyta</taxon>
        <taxon>Embryophyta</taxon>
        <taxon>Tracheophyta</taxon>
        <taxon>Spermatophyta</taxon>
        <taxon>Magnoliopsida</taxon>
        <taxon>eudicotyledons</taxon>
        <taxon>Gunneridae</taxon>
        <taxon>Pentapetalae</taxon>
        <taxon>rosids</taxon>
        <taxon>malvids</taxon>
        <taxon>Sapindales</taxon>
        <taxon>Sapindaceae</taxon>
        <taxon>Hippocastanoideae</taxon>
        <taxon>Acereae</taxon>
        <taxon>Acer</taxon>
    </lineage>
</organism>
<dbReference type="EMBL" id="VAHF01000006">
    <property type="protein sequence ID" value="TXG59681.1"/>
    <property type="molecule type" value="Genomic_DNA"/>
</dbReference>
<dbReference type="PANTHER" id="PTHR35291:SF3">
    <property type="entry name" value="PROTEIN SHROOM-LIKE"/>
    <property type="match status" value="1"/>
</dbReference>
<dbReference type="Proteomes" id="UP000323000">
    <property type="component" value="Chromosome 6"/>
</dbReference>
<keyword evidence="2" id="KW-1185">Reference proteome</keyword>
<accession>A0A5C7HRJ5</accession>
<name>A0A5C7HRJ5_9ROSI</name>